<dbReference type="CDD" id="cd00118">
    <property type="entry name" value="LysM"/>
    <property type="match status" value="1"/>
</dbReference>
<gene>
    <name evidence="6" type="ORF">QC761_300780</name>
</gene>
<evidence type="ECO:0000259" key="5">
    <source>
        <dbReference type="PROSITE" id="PS51782"/>
    </source>
</evidence>
<comment type="similarity">
    <text evidence="3">Belongs to the secreted LysM effector family.</text>
</comment>
<evidence type="ECO:0000256" key="2">
    <source>
        <dbReference type="ARBA" id="ARBA00023026"/>
    </source>
</evidence>
<dbReference type="PANTHER" id="PTHR34997:SF1">
    <property type="entry name" value="PEPTIDOGLYCAN-BINDING LYSIN DOMAIN"/>
    <property type="match status" value="1"/>
</dbReference>
<feature type="domain" description="LysM" evidence="5">
    <location>
        <begin position="129"/>
        <end position="175"/>
    </location>
</feature>
<proteinExistence type="inferred from homology"/>
<dbReference type="GeneID" id="87896716"/>
<dbReference type="Gene3D" id="3.10.350.10">
    <property type="entry name" value="LysM domain"/>
    <property type="match status" value="1"/>
</dbReference>
<dbReference type="InterPro" id="IPR052210">
    <property type="entry name" value="LysM1-like"/>
</dbReference>
<dbReference type="InterPro" id="IPR036779">
    <property type="entry name" value="LysM_dom_sf"/>
</dbReference>
<dbReference type="PANTHER" id="PTHR34997">
    <property type="entry name" value="AM15"/>
    <property type="match status" value="1"/>
</dbReference>
<keyword evidence="2" id="KW-0843">Virulence</keyword>
<dbReference type="PROSITE" id="PS51782">
    <property type="entry name" value="LYSM"/>
    <property type="match status" value="1"/>
</dbReference>
<evidence type="ECO:0000313" key="7">
    <source>
        <dbReference type="Proteomes" id="UP001322138"/>
    </source>
</evidence>
<evidence type="ECO:0000256" key="1">
    <source>
        <dbReference type="ARBA" id="ARBA00022669"/>
    </source>
</evidence>
<dbReference type="Proteomes" id="UP001322138">
    <property type="component" value="Unassembled WGS sequence"/>
</dbReference>
<organism evidence="6 7">
    <name type="scientific">Podospora bellae-mahoneyi</name>
    <dbReference type="NCBI Taxonomy" id="2093777"/>
    <lineage>
        <taxon>Eukaryota</taxon>
        <taxon>Fungi</taxon>
        <taxon>Dikarya</taxon>
        <taxon>Ascomycota</taxon>
        <taxon>Pezizomycotina</taxon>
        <taxon>Sordariomycetes</taxon>
        <taxon>Sordariomycetidae</taxon>
        <taxon>Sordariales</taxon>
        <taxon>Podosporaceae</taxon>
        <taxon>Podospora</taxon>
    </lineage>
</organism>
<keyword evidence="4" id="KW-0732">Signal</keyword>
<keyword evidence="1" id="KW-0147">Chitin-binding</keyword>
<evidence type="ECO:0000256" key="3">
    <source>
        <dbReference type="ARBA" id="ARBA00044955"/>
    </source>
</evidence>
<feature type="chain" id="PRO_5047129499" description="LysM domain-containing protein" evidence="4">
    <location>
        <begin position="20"/>
        <end position="421"/>
    </location>
</feature>
<dbReference type="RefSeq" id="XP_062732965.1">
    <property type="nucleotide sequence ID" value="XM_062877234.1"/>
</dbReference>
<dbReference type="SMART" id="SM00257">
    <property type="entry name" value="LysM"/>
    <property type="match status" value="1"/>
</dbReference>
<protein>
    <recommendedName>
        <fullName evidence="5">LysM domain-containing protein</fullName>
    </recommendedName>
</protein>
<accession>A0ABR0FLQ6</accession>
<dbReference type="SUPFAM" id="SSF54106">
    <property type="entry name" value="LysM domain"/>
    <property type="match status" value="1"/>
</dbReference>
<evidence type="ECO:0000256" key="4">
    <source>
        <dbReference type="SAM" id="SignalP"/>
    </source>
</evidence>
<sequence>MKLTQLVVSWTVLVGSALAQNPDPLTFTQINRVCENDRLLRAVHFREAVNQDWLDAVRYCSSLVYARTRTSTITLSFNLASFGVQRETISTTETTTLPDVRVTSTTSTTTTASTTTTSTSATSTLVCGGVHVVAAGDTCYSIYSAYGLTFSQLRDLNPGINRFCSNLVLGARLCVGVLLNGGNPSTTTTTTTTTSTSGTITSSPTFFIPKAKRSDAPEAEYCAEGEAPAVARPAVWEAEPVNRVNYACSCIMWRDVSVHPIQTVLISPTAFRVSVFNTADPTGTTTTRSISVITAYSTITVDVFTGTTATPSTSITTSTSTSTTSSVTFTTLPIVTAFRSFQCNVGDAFAQCCVAGGLLGGLIGLGCDGEFVLSHAPCPATQAVPLCCSELQPGDGGSTTGSDCYLPTPVINGRAALPTPW</sequence>
<feature type="signal peptide" evidence="4">
    <location>
        <begin position="1"/>
        <end position="19"/>
    </location>
</feature>
<dbReference type="InterPro" id="IPR018392">
    <property type="entry name" value="LysM"/>
</dbReference>
<evidence type="ECO:0000313" key="6">
    <source>
        <dbReference type="EMBL" id="KAK4643989.1"/>
    </source>
</evidence>
<dbReference type="EMBL" id="JAFFGZ010000005">
    <property type="protein sequence ID" value="KAK4643989.1"/>
    <property type="molecule type" value="Genomic_DNA"/>
</dbReference>
<keyword evidence="7" id="KW-1185">Reference proteome</keyword>
<reference evidence="6 7" key="1">
    <citation type="journal article" date="2023" name="bioRxiv">
        <title>High-quality genome assemblies of four members of thePodospora anserinaspecies complex.</title>
        <authorList>
            <person name="Ament-Velasquez S.L."/>
            <person name="Vogan A.A."/>
            <person name="Wallerman O."/>
            <person name="Hartmann F."/>
            <person name="Gautier V."/>
            <person name="Silar P."/>
            <person name="Giraud T."/>
            <person name="Johannesson H."/>
        </authorList>
    </citation>
    <scope>NUCLEOTIDE SEQUENCE [LARGE SCALE GENOMIC DNA]</scope>
    <source>
        <strain evidence="6 7">CBS 112042</strain>
    </source>
</reference>
<comment type="caution">
    <text evidence="6">The sequence shown here is derived from an EMBL/GenBank/DDBJ whole genome shotgun (WGS) entry which is preliminary data.</text>
</comment>
<dbReference type="Pfam" id="PF01476">
    <property type="entry name" value="LysM"/>
    <property type="match status" value="1"/>
</dbReference>
<name>A0ABR0FLQ6_9PEZI</name>